<keyword evidence="3" id="KW-1185">Reference proteome</keyword>
<sequence>MEVREAWMGDRPTAWSSGYDIIREITIASPRMPAESEDQERMRTRQRESTITSIHSRYPLRTISLPQSGNLNIYEGKAGSGAIAGDAAVGFSATTTEKYRGNRPSSAMPQSHSKDGGSEPPEPPGASNMNEVGTGKGKMRFFACHYVKYDPSQCGCCSRTAACEFPTIRRLKEHLLRSHTVPSSRTETGSTPGRQTSSTPRELSSGPSNLQHVFATEATTLSAGLSPSKAAAIRDYCEQNPLREWYRIWDIVFPGKPQPASPYIDRNSPVYKPWPPRVMPDLVRSRRRQVPRSDVDVVDSSGEIVSGIDAVSGRPSSATLEGTKTFRNISGLVFRTLQILEERLEIAQCQKTGGRGGGKAPSRKRGRQSEDQQGEQQQLSKRHAGSRKQQTAPCQNNNEPPDDDDPDNLGPEGDQHSSRENTEQRFLACPFFRKDSERYAACAMLHLRRIRDVKQHMRRGHSRPAFYCPICWKTFQRRDDCDGHIVERSCDAGDASGPPWMTEEQDSLLEGRVPNAPTEDQWFSVWDIACPGLPRPRPAFCFLGRMVEDISTMRRELWREEGHHIVEDLVSEREASLQQPLTEENRNLVVMCIIGAVSRVLEQPEVAQAGQIRWNSDGDDQVAVAAAPAPVPPPQNQTLVHDAHGHGSNTIQYQSLEMQDNFLQDGHTRITDESSHFNGTQLGGLATQWWDSSSLQPTDADEFDAAIFNEVLQSFGDSYPSMFNFADGADGA</sequence>
<evidence type="ECO:0000313" key="3">
    <source>
        <dbReference type="Proteomes" id="UP001224890"/>
    </source>
</evidence>
<dbReference type="GeneID" id="85449827"/>
<dbReference type="PANTHER" id="PTHR38166">
    <property type="entry name" value="C2H2-TYPE DOMAIN-CONTAINING PROTEIN-RELATED"/>
    <property type="match status" value="1"/>
</dbReference>
<feature type="region of interest" description="Disordered" evidence="1">
    <location>
        <begin position="96"/>
        <end position="133"/>
    </location>
</feature>
<evidence type="ECO:0000256" key="1">
    <source>
        <dbReference type="SAM" id="MobiDB-lite"/>
    </source>
</evidence>
<feature type="region of interest" description="Disordered" evidence="1">
    <location>
        <begin position="350"/>
        <end position="422"/>
    </location>
</feature>
<protein>
    <recommendedName>
        <fullName evidence="4">C2H2-type domain-containing protein</fullName>
    </recommendedName>
</protein>
<gene>
    <name evidence="2" type="ORF">BDP55DRAFT_101551</name>
</gene>
<dbReference type="AlphaFoldDB" id="A0AAJ0EZ43"/>
<dbReference type="RefSeq" id="XP_060430828.1">
    <property type="nucleotide sequence ID" value="XM_060565301.1"/>
</dbReference>
<dbReference type="EMBL" id="JAHMHR010000016">
    <property type="protein sequence ID" value="KAK1676825.1"/>
    <property type="molecule type" value="Genomic_DNA"/>
</dbReference>
<dbReference type="Proteomes" id="UP001224890">
    <property type="component" value="Unassembled WGS sequence"/>
</dbReference>
<accession>A0AAJ0EZ43</accession>
<feature type="compositionally biased region" description="Polar residues" evidence="1">
    <location>
        <begin position="180"/>
        <end position="208"/>
    </location>
</feature>
<feature type="region of interest" description="Disordered" evidence="1">
    <location>
        <begin position="176"/>
        <end position="208"/>
    </location>
</feature>
<evidence type="ECO:0000313" key="2">
    <source>
        <dbReference type="EMBL" id="KAK1676825.1"/>
    </source>
</evidence>
<feature type="compositionally biased region" description="Basic and acidic residues" evidence="1">
    <location>
        <begin position="413"/>
        <end position="422"/>
    </location>
</feature>
<proteinExistence type="predicted"/>
<comment type="caution">
    <text evidence="2">The sequence shown here is derived from an EMBL/GenBank/DDBJ whole genome shotgun (WGS) entry which is preliminary data.</text>
</comment>
<reference evidence="2" key="1">
    <citation type="submission" date="2021-06" db="EMBL/GenBank/DDBJ databases">
        <title>Comparative genomics, transcriptomics and evolutionary studies reveal genomic signatures of adaptation to plant cell wall in hemibiotrophic fungi.</title>
        <authorList>
            <consortium name="DOE Joint Genome Institute"/>
            <person name="Baroncelli R."/>
            <person name="Diaz J.F."/>
            <person name="Benocci T."/>
            <person name="Peng M."/>
            <person name="Battaglia E."/>
            <person name="Haridas S."/>
            <person name="Andreopoulos W."/>
            <person name="Labutti K."/>
            <person name="Pangilinan J."/>
            <person name="Floch G.L."/>
            <person name="Makela M.R."/>
            <person name="Henrissat B."/>
            <person name="Grigoriev I.V."/>
            <person name="Crouch J.A."/>
            <person name="De Vries R.P."/>
            <person name="Sukno S.A."/>
            <person name="Thon M.R."/>
        </authorList>
    </citation>
    <scope>NUCLEOTIDE SEQUENCE</scope>
    <source>
        <strain evidence="2">CBS 193.32</strain>
    </source>
</reference>
<feature type="region of interest" description="Disordered" evidence="1">
    <location>
        <begin position="627"/>
        <end position="646"/>
    </location>
</feature>
<evidence type="ECO:0008006" key="4">
    <source>
        <dbReference type="Google" id="ProtNLM"/>
    </source>
</evidence>
<organism evidence="2 3">
    <name type="scientific">Colletotrichum godetiae</name>
    <dbReference type="NCBI Taxonomy" id="1209918"/>
    <lineage>
        <taxon>Eukaryota</taxon>
        <taxon>Fungi</taxon>
        <taxon>Dikarya</taxon>
        <taxon>Ascomycota</taxon>
        <taxon>Pezizomycotina</taxon>
        <taxon>Sordariomycetes</taxon>
        <taxon>Hypocreomycetidae</taxon>
        <taxon>Glomerellales</taxon>
        <taxon>Glomerellaceae</taxon>
        <taxon>Colletotrichum</taxon>
        <taxon>Colletotrichum acutatum species complex</taxon>
    </lineage>
</organism>
<name>A0AAJ0EZ43_9PEZI</name>
<dbReference type="PANTHER" id="PTHR38166:SF1">
    <property type="entry name" value="C2H2-TYPE DOMAIN-CONTAINING PROTEIN"/>
    <property type="match status" value="1"/>
</dbReference>